<evidence type="ECO:0000313" key="1">
    <source>
        <dbReference type="EMBL" id="MPN03434.1"/>
    </source>
</evidence>
<name>A0A645ESF5_9ZZZZ</name>
<dbReference type="AlphaFoldDB" id="A0A645ESF5"/>
<dbReference type="EMBL" id="VSSQ01049355">
    <property type="protein sequence ID" value="MPN03434.1"/>
    <property type="molecule type" value="Genomic_DNA"/>
</dbReference>
<gene>
    <name evidence="1" type="ORF">SDC9_150664</name>
</gene>
<reference evidence="1" key="1">
    <citation type="submission" date="2019-08" db="EMBL/GenBank/DDBJ databases">
        <authorList>
            <person name="Kucharzyk K."/>
            <person name="Murdoch R.W."/>
            <person name="Higgins S."/>
            <person name="Loffler F."/>
        </authorList>
    </citation>
    <scope>NUCLEOTIDE SEQUENCE</scope>
</reference>
<evidence type="ECO:0008006" key="2">
    <source>
        <dbReference type="Google" id="ProtNLM"/>
    </source>
</evidence>
<dbReference type="Gene3D" id="3.40.50.880">
    <property type="match status" value="1"/>
</dbReference>
<dbReference type="CDD" id="cd03143">
    <property type="entry name" value="A4_beta-galactosidase_middle_domain"/>
    <property type="match status" value="1"/>
</dbReference>
<protein>
    <recommendedName>
        <fullName evidence="2">Beta-galactosidase trimerisation domain-containing protein</fullName>
    </recommendedName>
</protein>
<accession>A0A645ESF5</accession>
<dbReference type="InterPro" id="IPR029062">
    <property type="entry name" value="Class_I_gatase-like"/>
</dbReference>
<proteinExistence type="predicted"/>
<organism evidence="1">
    <name type="scientific">bioreactor metagenome</name>
    <dbReference type="NCBI Taxonomy" id="1076179"/>
    <lineage>
        <taxon>unclassified sequences</taxon>
        <taxon>metagenomes</taxon>
        <taxon>ecological metagenomes</taxon>
    </lineage>
</organism>
<sequence length="275" mass="30578">MKPIYTWESSHSPVDPFNSEDIVNVRLVNSRYNRENGYHTSSGADAWSLVNGWAQEFVLADIGYRFVRFRELASAEALLSETTPIVVESCACVSEAQFAAVKAYLQNGGIMIIAGEFGIKDEKGFAREKSFSDELKKAGYKGLVFVPGSSELPELIKKGIIKPLVNIIAGDKRRVFRAKTEDGRLIIHIMNTGIVGIPHKWISTFGTKVLDKIENVVTDHEYEFEIYGNLPELKEKKIKSPEFPGAEKDIFVEPIPGGYRIKADLSGSGIYAVIE</sequence>
<comment type="caution">
    <text evidence="1">The sequence shown here is derived from an EMBL/GenBank/DDBJ whole genome shotgun (WGS) entry which is preliminary data.</text>
</comment>